<dbReference type="PANTHER" id="PTHR11552">
    <property type="entry name" value="GLUCOSE-METHANOL-CHOLINE GMC OXIDOREDUCTASE"/>
    <property type="match status" value="1"/>
</dbReference>
<dbReference type="Gene3D" id="3.30.560.10">
    <property type="entry name" value="Glucose Oxidase, domain 3"/>
    <property type="match status" value="1"/>
</dbReference>
<dbReference type="AlphaFoldDB" id="A0A8B6D6Z7"/>
<accession>A0A8B6D6Z7</accession>
<dbReference type="OrthoDB" id="269227at2759"/>
<feature type="non-terminal residue" evidence="3">
    <location>
        <position position="151"/>
    </location>
</feature>
<dbReference type="EMBL" id="UYJE01002934">
    <property type="protein sequence ID" value="VDI15037.1"/>
    <property type="molecule type" value="Genomic_DNA"/>
</dbReference>
<keyword evidence="2" id="KW-0812">Transmembrane</keyword>
<dbReference type="PANTHER" id="PTHR11552:SF147">
    <property type="entry name" value="CHOLINE DEHYDROGENASE, MITOCHONDRIAL"/>
    <property type="match status" value="1"/>
</dbReference>
<evidence type="ECO:0000313" key="3">
    <source>
        <dbReference type="EMBL" id="VDI15037.1"/>
    </source>
</evidence>
<evidence type="ECO:0000313" key="4">
    <source>
        <dbReference type="Proteomes" id="UP000596742"/>
    </source>
</evidence>
<dbReference type="InterPro" id="IPR036188">
    <property type="entry name" value="FAD/NAD-bd_sf"/>
</dbReference>
<feature type="transmembrane region" description="Helical" evidence="2">
    <location>
        <begin position="6"/>
        <end position="31"/>
    </location>
</feature>
<sequence length="151" mass="16721">GTIAWWILLGLFVGLFGVVYVHTVGVGYAIVEHINGTYDFVIIGGGTAGSVLANRLSEDPSIKVLVLEAGGEEDRIPNVDIPLLSSFLRYKEFDWNYFTEPQSKAFLGFKDKSTLQDQERMESYACALNGHTVLLVFEAKMLKFSKIIGLL</sequence>
<keyword evidence="2" id="KW-0472">Membrane</keyword>
<comment type="similarity">
    <text evidence="1">Belongs to the GMC oxidoreductase family.</text>
</comment>
<evidence type="ECO:0000256" key="1">
    <source>
        <dbReference type="ARBA" id="ARBA00010790"/>
    </source>
</evidence>
<evidence type="ECO:0008006" key="5">
    <source>
        <dbReference type="Google" id="ProtNLM"/>
    </source>
</evidence>
<keyword evidence="2" id="KW-1133">Transmembrane helix</keyword>
<dbReference type="InterPro" id="IPR012132">
    <property type="entry name" value="GMC_OxRdtase"/>
</dbReference>
<evidence type="ECO:0000256" key="2">
    <source>
        <dbReference type="SAM" id="Phobius"/>
    </source>
</evidence>
<dbReference type="GO" id="GO:0050660">
    <property type="term" value="F:flavin adenine dinucleotide binding"/>
    <property type="evidence" value="ECO:0007669"/>
    <property type="project" value="InterPro"/>
</dbReference>
<dbReference type="Gene3D" id="3.50.50.60">
    <property type="entry name" value="FAD/NAD(P)-binding domain"/>
    <property type="match status" value="1"/>
</dbReference>
<keyword evidence="4" id="KW-1185">Reference proteome</keyword>
<comment type="caution">
    <text evidence="3">The sequence shown here is derived from an EMBL/GenBank/DDBJ whole genome shotgun (WGS) entry which is preliminary data.</text>
</comment>
<gene>
    <name evidence="3" type="ORF">MGAL_10B007243</name>
</gene>
<dbReference type="SUPFAM" id="SSF51905">
    <property type="entry name" value="FAD/NAD(P)-binding domain"/>
    <property type="match status" value="1"/>
</dbReference>
<reference evidence="3" key="1">
    <citation type="submission" date="2018-11" db="EMBL/GenBank/DDBJ databases">
        <authorList>
            <person name="Alioto T."/>
            <person name="Alioto T."/>
        </authorList>
    </citation>
    <scope>NUCLEOTIDE SEQUENCE</scope>
</reference>
<dbReference type="Proteomes" id="UP000596742">
    <property type="component" value="Unassembled WGS sequence"/>
</dbReference>
<name>A0A8B6D6Z7_MYTGA</name>
<protein>
    <recommendedName>
        <fullName evidence="5">Glucose-methanol-choline oxidoreductase N-terminal domain-containing protein</fullName>
    </recommendedName>
</protein>
<proteinExistence type="inferred from homology"/>
<dbReference type="GO" id="GO:0016491">
    <property type="term" value="F:oxidoreductase activity"/>
    <property type="evidence" value="ECO:0007669"/>
    <property type="project" value="TreeGrafter"/>
</dbReference>
<organism evidence="3 4">
    <name type="scientific">Mytilus galloprovincialis</name>
    <name type="common">Mediterranean mussel</name>
    <dbReference type="NCBI Taxonomy" id="29158"/>
    <lineage>
        <taxon>Eukaryota</taxon>
        <taxon>Metazoa</taxon>
        <taxon>Spiralia</taxon>
        <taxon>Lophotrochozoa</taxon>
        <taxon>Mollusca</taxon>
        <taxon>Bivalvia</taxon>
        <taxon>Autobranchia</taxon>
        <taxon>Pteriomorphia</taxon>
        <taxon>Mytilida</taxon>
        <taxon>Mytiloidea</taxon>
        <taxon>Mytilidae</taxon>
        <taxon>Mytilinae</taxon>
        <taxon>Mytilus</taxon>
    </lineage>
</organism>